<sequence>MGGNSNTMMLIAIIVVFAGMMWYQSRQSKKKQGQVQDFRTNLKKGDPVATFSGLIGVVEEVDLDADQIVINSEGTLSRWRIQAITEPPVVPNYVSDEEYEREQKAKNEEADQAEAADTKDEPNESADYVNPSDAHENTETVTSEESDKDTEGKKDEPAK</sequence>
<dbReference type="EMBL" id="QXGJ01000001">
    <property type="protein sequence ID" value="RSX52318.1"/>
    <property type="molecule type" value="Genomic_DNA"/>
</dbReference>
<evidence type="ECO:0000256" key="3">
    <source>
        <dbReference type="ARBA" id="ARBA00022448"/>
    </source>
</evidence>
<dbReference type="RefSeq" id="WP_164520597.1">
    <property type="nucleotide sequence ID" value="NZ_JAFEJY010000008.1"/>
</dbReference>
<dbReference type="AlphaFoldDB" id="A0A430FHZ2"/>
<evidence type="ECO:0000256" key="8">
    <source>
        <dbReference type="ARBA" id="ARBA00023010"/>
    </source>
</evidence>
<dbReference type="InterPro" id="IPR003849">
    <property type="entry name" value="Preprotein_translocase_YajC"/>
</dbReference>
<evidence type="ECO:0000313" key="13">
    <source>
        <dbReference type="Proteomes" id="UP000288607"/>
    </source>
</evidence>
<evidence type="ECO:0000256" key="6">
    <source>
        <dbReference type="ARBA" id="ARBA00022927"/>
    </source>
</evidence>
<evidence type="ECO:0000256" key="10">
    <source>
        <dbReference type="SAM" id="MobiDB-lite"/>
    </source>
</evidence>
<keyword evidence="9 11" id="KW-0472">Membrane</keyword>
<keyword evidence="4" id="KW-1003">Cell membrane</keyword>
<keyword evidence="7 11" id="KW-1133">Transmembrane helix</keyword>
<evidence type="ECO:0000256" key="9">
    <source>
        <dbReference type="ARBA" id="ARBA00023136"/>
    </source>
</evidence>
<keyword evidence="6" id="KW-0653">Protein transport</keyword>
<dbReference type="SMART" id="SM01323">
    <property type="entry name" value="YajC"/>
    <property type="match status" value="1"/>
</dbReference>
<feature type="region of interest" description="Disordered" evidence="10">
    <location>
        <begin position="87"/>
        <end position="159"/>
    </location>
</feature>
<dbReference type="GO" id="GO:0005886">
    <property type="term" value="C:plasma membrane"/>
    <property type="evidence" value="ECO:0007669"/>
    <property type="project" value="UniProtKB-SubCell"/>
</dbReference>
<evidence type="ECO:0000256" key="5">
    <source>
        <dbReference type="ARBA" id="ARBA00022692"/>
    </source>
</evidence>
<dbReference type="PANTHER" id="PTHR33909:SF1">
    <property type="entry name" value="SEC TRANSLOCON ACCESSORY COMPLEX SUBUNIT YAJC"/>
    <property type="match status" value="1"/>
</dbReference>
<keyword evidence="3" id="KW-0813">Transport</keyword>
<keyword evidence="8" id="KW-0811">Translocation</keyword>
<comment type="caution">
    <text evidence="12">The sequence shown here is derived from an EMBL/GenBank/DDBJ whole genome shotgun (WGS) entry which is preliminary data.</text>
</comment>
<dbReference type="PANTHER" id="PTHR33909">
    <property type="entry name" value="SEC TRANSLOCON ACCESSORY COMPLEX SUBUNIT YAJC"/>
    <property type="match status" value="1"/>
</dbReference>
<keyword evidence="5 11" id="KW-0812">Transmembrane</keyword>
<gene>
    <name evidence="12" type="ORF">D2E23_0046</name>
</gene>
<protein>
    <submittedName>
        <fullName evidence="12">Preprotein translocase</fullName>
    </submittedName>
</protein>
<reference evidence="12 13" key="1">
    <citation type="submission" date="2018-09" db="EMBL/GenBank/DDBJ databases">
        <title>Characterization of the phylogenetic diversity of five novel species belonging to the genus Bifidobacterium.</title>
        <authorList>
            <person name="Lugli G.A."/>
            <person name="Duranti S."/>
            <person name="Milani C."/>
        </authorList>
    </citation>
    <scope>NUCLEOTIDE SEQUENCE [LARGE SCALE GENOMIC DNA]</scope>
    <source>
        <strain evidence="12 13">2028B</strain>
    </source>
</reference>
<evidence type="ECO:0000256" key="2">
    <source>
        <dbReference type="ARBA" id="ARBA00006742"/>
    </source>
</evidence>
<comment type="subcellular location">
    <subcellularLocation>
        <location evidence="1">Cell membrane</location>
        <topology evidence="1">Single-pass membrane protein</topology>
    </subcellularLocation>
</comment>
<dbReference type="Pfam" id="PF02699">
    <property type="entry name" value="YajC"/>
    <property type="match status" value="1"/>
</dbReference>
<dbReference type="Proteomes" id="UP000288607">
    <property type="component" value="Unassembled WGS sequence"/>
</dbReference>
<keyword evidence="13" id="KW-1185">Reference proteome</keyword>
<dbReference type="GO" id="GO:0015031">
    <property type="term" value="P:protein transport"/>
    <property type="evidence" value="ECO:0007669"/>
    <property type="project" value="UniProtKB-KW"/>
</dbReference>
<evidence type="ECO:0000256" key="1">
    <source>
        <dbReference type="ARBA" id="ARBA00004162"/>
    </source>
</evidence>
<evidence type="ECO:0000256" key="7">
    <source>
        <dbReference type="ARBA" id="ARBA00022989"/>
    </source>
</evidence>
<feature type="compositionally biased region" description="Basic and acidic residues" evidence="10">
    <location>
        <begin position="149"/>
        <end position="159"/>
    </location>
</feature>
<evidence type="ECO:0000256" key="4">
    <source>
        <dbReference type="ARBA" id="ARBA00022475"/>
    </source>
</evidence>
<organism evidence="12 13">
    <name type="scientific">Bifidobacterium callimiconis</name>
    <dbReference type="NCBI Taxonomy" id="2306973"/>
    <lineage>
        <taxon>Bacteria</taxon>
        <taxon>Bacillati</taxon>
        <taxon>Actinomycetota</taxon>
        <taxon>Actinomycetes</taxon>
        <taxon>Bifidobacteriales</taxon>
        <taxon>Bifidobacteriaceae</taxon>
        <taxon>Bifidobacterium</taxon>
    </lineage>
</organism>
<comment type="similarity">
    <text evidence="2">Belongs to the YajC family.</text>
</comment>
<name>A0A430FHZ2_9BIFI</name>
<feature type="transmembrane region" description="Helical" evidence="11">
    <location>
        <begin position="6"/>
        <end position="23"/>
    </location>
</feature>
<accession>A0A430FHZ2</accession>
<proteinExistence type="inferred from homology"/>
<evidence type="ECO:0000256" key="11">
    <source>
        <dbReference type="SAM" id="Phobius"/>
    </source>
</evidence>
<evidence type="ECO:0000313" key="12">
    <source>
        <dbReference type="EMBL" id="RSX52318.1"/>
    </source>
</evidence>